<evidence type="ECO:0000313" key="2">
    <source>
        <dbReference type="Proteomes" id="UP000239936"/>
    </source>
</evidence>
<proteinExistence type="predicted"/>
<keyword evidence="2" id="KW-1185">Reference proteome</keyword>
<accession>A0A2S7XNW2</accession>
<dbReference type="RefSeq" id="WP_105074311.1">
    <property type="nucleotide sequence ID" value="NZ_PPGH01000037.1"/>
</dbReference>
<evidence type="ECO:0000313" key="1">
    <source>
        <dbReference type="EMBL" id="PQJ95263.1"/>
    </source>
</evidence>
<gene>
    <name evidence="1" type="ORF">CXB77_13505</name>
</gene>
<dbReference type="EMBL" id="PPGH01000037">
    <property type="protein sequence ID" value="PQJ95263.1"/>
    <property type="molecule type" value="Genomic_DNA"/>
</dbReference>
<comment type="caution">
    <text evidence="1">The sequence shown here is derived from an EMBL/GenBank/DDBJ whole genome shotgun (WGS) entry which is preliminary data.</text>
</comment>
<protein>
    <submittedName>
        <fullName evidence="1">Uncharacterized protein</fullName>
    </submittedName>
</protein>
<sequence>MNDLITPPAAIDSHHASRLVGDEQERRFAREHMVLQRSLVLKNIRSGYQQRMVIAEKVSGVHCEYVWNV</sequence>
<dbReference type="AlphaFoldDB" id="A0A2S7XNW2"/>
<dbReference type="Proteomes" id="UP000239936">
    <property type="component" value="Unassembled WGS sequence"/>
</dbReference>
<reference evidence="1 2" key="1">
    <citation type="submission" date="2018-01" db="EMBL/GenBank/DDBJ databases">
        <title>The complete genome sequence of Chromatium okenii LaCa, a purple sulfur bacterium with a turbulent life.</title>
        <authorList>
            <person name="Luedin S.M."/>
            <person name="Liechti N."/>
            <person name="Storelli N."/>
            <person name="Danza F."/>
            <person name="Wittwer M."/>
            <person name="Pothier J.F."/>
            <person name="Tonolla M.A."/>
        </authorList>
    </citation>
    <scope>NUCLEOTIDE SEQUENCE [LARGE SCALE GENOMIC DNA]</scope>
    <source>
        <strain evidence="1 2">LaCa</strain>
    </source>
</reference>
<organism evidence="1 2">
    <name type="scientific">Chromatium okenii</name>
    <dbReference type="NCBI Taxonomy" id="61644"/>
    <lineage>
        <taxon>Bacteria</taxon>
        <taxon>Pseudomonadati</taxon>
        <taxon>Pseudomonadota</taxon>
        <taxon>Gammaproteobacteria</taxon>
        <taxon>Chromatiales</taxon>
        <taxon>Chromatiaceae</taxon>
        <taxon>Chromatium</taxon>
    </lineage>
</organism>
<name>A0A2S7XNW2_9GAMM</name>